<evidence type="ECO:0000313" key="4">
    <source>
        <dbReference type="Proteomes" id="UP000184600"/>
    </source>
</evidence>
<dbReference type="Pfam" id="PF24604">
    <property type="entry name" value="B-barrel_PelB_C"/>
    <property type="match status" value="1"/>
</dbReference>
<dbReference type="OrthoDB" id="8565469at2"/>
<proteinExistence type="predicted"/>
<dbReference type="Pfam" id="PF13429">
    <property type="entry name" value="TPR_15"/>
    <property type="match status" value="1"/>
</dbReference>
<evidence type="ECO:0000259" key="2">
    <source>
        <dbReference type="Pfam" id="PF24604"/>
    </source>
</evidence>
<dbReference type="Gene3D" id="1.25.40.10">
    <property type="entry name" value="Tetratricopeptide repeat domain"/>
    <property type="match status" value="1"/>
</dbReference>
<feature type="transmembrane region" description="Helical" evidence="1">
    <location>
        <begin position="7"/>
        <end position="29"/>
    </location>
</feature>
<feature type="domain" description="PelB C-terminal" evidence="2">
    <location>
        <begin position="846"/>
        <end position="1104"/>
    </location>
</feature>
<dbReference type="InterPro" id="IPR057306">
    <property type="entry name" value="B-barrel_PelB_C"/>
</dbReference>
<keyword evidence="1" id="KW-1133">Transmembrane helix</keyword>
<keyword evidence="1" id="KW-0812">Transmembrane</keyword>
<dbReference type="Gene3D" id="2.40.160.10">
    <property type="entry name" value="Porin"/>
    <property type="match status" value="1"/>
</dbReference>
<sequence length="1105" mass="126138">MNQSRPVFISVKVIIAVIVAAMMALYILFPKLFFFETEQALDDPQLARSYLEATLVADPDNQAAIEKLAEVDVRLGEMQDAARYIGRIKSPAHKRAVKQKMLFSRWTANGAKQDDDFVALKRMLAAPSDWTKTDFHHAQALGMHAQVARYFAADNQPLEAAKNWMMAGQPQKAFLAYQGHVSAETLKPAMTAALHSNNSKTALQWWQAYGDGNVHQTLQLARLAGDREVVRQATEQLLKQYPGNAGYQRQVLRARIAYGELESAAQLLSELEKKSPDDPVLHQQGWKLATWLNRPEQAVDELIWLMHRQLATPEMIQTGAAHAKQLFLYDKQLLIYRYLTRTKQITPKQLKDWMQAYEYNGHGQAELNDIALYEKRYGPDKHSQYWKARTFYQSGDLEKLKQFWPGFRGEMTQEVLWWFARSFWLGHEFKQALAVYQHVPADADQQYWTTRVNLANLAGDKQDEAYAYEQLNQQDKLHGIQLARYLELKFSDSVTPDENGMDFLWQHASSDLALERIAYFSWKLGDKQSLKRVTQMISGRAPSPLLASAWVYLSYVHQQDGDYTQAKQALAHAKANAPYSPAIEKEQGWLALASQDIAVVRDFIRHASRYPPGAFWSRLMASLAIYNGNWRVAYQHLHWLVAQNPDELPLQVNYATVLEHVGHVDQALQLRRQLLRRLPQTHHDYLNLVSRWAGASRTFHLFKQTRTTEAMVSRFPGLPQSVWWLKRHAATRLQSWEQLQLAVAGGEFGVIEALVKNHRLSPLDEVNSLTYLRQPYQAMKRWHRHAALLPDGPKTGLARTLRPYYFRALSLDVIPKAAFDSSERWMHIYFPFAQGEWQVGFGQQENESNSGRLLTLRDDISWQRWRIGLGLNHHQGENESRTGFELDLRYQLTDRLQLGLDYKHDQQSAQNEFLFAQGEQSGYGVSAQYQLDPRQNLSLAVRHVEMSERDGQKIAAGEVYDARYQYALNQNHPNWQFYSGAVWQTLGARDSAADNNAAGPGGPGAGPAAVNRSAGVDNYRRIAMGTIIASGEGLIPPYTGRETHWSVDLSTGYQPDSNHADFTASLRAGWEIIGDDSLHVGVSYQTRDIQGQQNTRLQIGYYIHF</sequence>
<dbReference type="STRING" id="1117707.VQ7734_02676"/>
<accession>A0A1M7YW79</accession>
<evidence type="ECO:0000256" key="1">
    <source>
        <dbReference type="SAM" id="Phobius"/>
    </source>
</evidence>
<dbReference type="AlphaFoldDB" id="A0A1M7YW79"/>
<reference evidence="4" key="1">
    <citation type="submission" date="2016-12" db="EMBL/GenBank/DDBJ databases">
        <authorList>
            <person name="Rodrigo-Torres L."/>
            <person name="Arahal R.D."/>
            <person name="Lucena T."/>
        </authorList>
    </citation>
    <scope>NUCLEOTIDE SEQUENCE [LARGE SCALE GENOMIC DNA]</scope>
</reference>
<keyword evidence="1" id="KW-0472">Membrane</keyword>
<evidence type="ECO:0000313" key="3">
    <source>
        <dbReference type="EMBL" id="SHO56907.1"/>
    </source>
</evidence>
<dbReference type="InterPro" id="IPR011990">
    <property type="entry name" value="TPR-like_helical_dom_sf"/>
</dbReference>
<dbReference type="SUPFAM" id="SSF56935">
    <property type="entry name" value="Porins"/>
    <property type="match status" value="1"/>
</dbReference>
<organism evidence="3 4">
    <name type="scientific">Vibrio quintilis</name>
    <dbReference type="NCBI Taxonomy" id="1117707"/>
    <lineage>
        <taxon>Bacteria</taxon>
        <taxon>Pseudomonadati</taxon>
        <taxon>Pseudomonadota</taxon>
        <taxon>Gammaproteobacteria</taxon>
        <taxon>Vibrionales</taxon>
        <taxon>Vibrionaceae</taxon>
        <taxon>Vibrio</taxon>
    </lineage>
</organism>
<dbReference type="SUPFAM" id="SSF48452">
    <property type="entry name" value="TPR-like"/>
    <property type="match status" value="2"/>
</dbReference>
<protein>
    <recommendedName>
        <fullName evidence="2">PelB C-terminal domain-containing protein</fullName>
    </recommendedName>
</protein>
<keyword evidence="4" id="KW-1185">Reference proteome</keyword>
<dbReference type="RefSeq" id="WP_073583362.1">
    <property type="nucleotide sequence ID" value="NZ_AP024898.1"/>
</dbReference>
<dbReference type="Proteomes" id="UP000184600">
    <property type="component" value="Unassembled WGS sequence"/>
</dbReference>
<dbReference type="EMBL" id="FRFG01000031">
    <property type="protein sequence ID" value="SHO56907.1"/>
    <property type="molecule type" value="Genomic_DNA"/>
</dbReference>
<gene>
    <name evidence="3" type="ORF">VQ7734_02676</name>
</gene>
<name>A0A1M7YW79_9VIBR</name>
<dbReference type="InterPro" id="IPR023614">
    <property type="entry name" value="Porin_dom_sf"/>
</dbReference>